<evidence type="ECO:0000313" key="1">
    <source>
        <dbReference type="EMBL" id="KAF2279038.1"/>
    </source>
</evidence>
<evidence type="ECO:0000313" key="2">
    <source>
        <dbReference type="Proteomes" id="UP000800097"/>
    </source>
</evidence>
<protein>
    <submittedName>
        <fullName evidence="1">Uncharacterized protein</fullName>
    </submittedName>
</protein>
<dbReference type="RefSeq" id="XP_033656577.1">
    <property type="nucleotide sequence ID" value="XM_033793904.1"/>
</dbReference>
<name>A0A6A6JT66_WESOR</name>
<accession>A0A6A6JT66</accession>
<dbReference type="Proteomes" id="UP000800097">
    <property type="component" value="Unassembled WGS sequence"/>
</dbReference>
<organism evidence="1 2">
    <name type="scientific">Westerdykella ornata</name>
    <dbReference type="NCBI Taxonomy" id="318751"/>
    <lineage>
        <taxon>Eukaryota</taxon>
        <taxon>Fungi</taxon>
        <taxon>Dikarya</taxon>
        <taxon>Ascomycota</taxon>
        <taxon>Pezizomycotina</taxon>
        <taxon>Dothideomycetes</taxon>
        <taxon>Pleosporomycetidae</taxon>
        <taxon>Pleosporales</taxon>
        <taxon>Sporormiaceae</taxon>
        <taxon>Westerdykella</taxon>
    </lineage>
</organism>
<reference evidence="1" key="1">
    <citation type="journal article" date="2020" name="Stud. Mycol.">
        <title>101 Dothideomycetes genomes: a test case for predicting lifestyles and emergence of pathogens.</title>
        <authorList>
            <person name="Haridas S."/>
            <person name="Albert R."/>
            <person name="Binder M."/>
            <person name="Bloem J."/>
            <person name="Labutti K."/>
            <person name="Salamov A."/>
            <person name="Andreopoulos B."/>
            <person name="Baker S."/>
            <person name="Barry K."/>
            <person name="Bills G."/>
            <person name="Bluhm B."/>
            <person name="Cannon C."/>
            <person name="Castanera R."/>
            <person name="Culley D."/>
            <person name="Daum C."/>
            <person name="Ezra D."/>
            <person name="Gonzalez J."/>
            <person name="Henrissat B."/>
            <person name="Kuo A."/>
            <person name="Liang C."/>
            <person name="Lipzen A."/>
            <person name="Lutzoni F."/>
            <person name="Magnuson J."/>
            <person name="Mondo S."/>
            <person name="Nolan M."/>
            <person name="Ohm R."/>
            <person name="Pangilinan J."/>
            <person name="Park H.-J."/>
            <person name="Ramirez L."/>
            <person name="Alfaro M."/>
            <person name="Sun H."/>
            <person name="Tritt A."/>
            <person name="Yoshinaga Y."/>
            <person name="Zwiers L.-H."/>
            <person name="Turgeon B."/>
            <person name="Goodwin S."/>
            <person name="Spatafora J."/>
            <person name="Crous P."/>
            <person name="Grigoriev I."/>
        </authorList>
    </citation>
    <scope>NUCLEOTIDE SEQUENCE</scope>
    <source>
        <strain evidence="1">CBS 379.55</strain>
    </source>
</reference>
<gene>
    <name evidence="1" type="ORF">EI97DRAFT_226166</name>
</gene>
<keyword evidence="2" id="KW-1185">Reference proteome</keyword>
<dbReference type="EMBL" id="ML986487">
    <property type="protein sequence ID" value="KAF2279038.1"/>
    <property type="molecule type" value="Genomic_DNA"/>
</dbReference>
<sequence>MPRRIVLVIGVPVPHTTYLGTIVGPTVPGILSGQSISSPLSTLMLSYDRGERPTVTKKGKRFFRLHMNLGRA</sequence>
<dbReference type="AlphaFoldDB" id="A0A6A6JT66"/>
<dbReference type="GeneID" id="54547079"/>
<proteinExistence type="predicted"/>